<evidence type="ECO:0000313" key="1">
    <source>
        <dbReference type="EMBL" id="MDQ0480781.1"/>
    </source>
</evidence>
<comment type="caution">
    <text evidence="1">The sequence shown here is derived from an EMBL/GenBank/DDBJ whole genome shotgun (WGS) entry which is preliminary data.</text>
</comment>
<dbReference type="Proteomes" id="UP001224418">
    <property type="component" value="Unassembled WGS sequence"/>
</dbReference>
<evidence type="ECO:0000313" key="2">
    <source>
        <dbReference type="Proteomes" id="UP001224418"/>
    </source>
</evidence>
<protein>
    <submittedName>
        <fullName evidence="1">SLAP domain-containing protein</fullName>
    </submittedName>
</protein>
<proteinExistence type="predicted"/>
<sequence>MGSLFYKLFGKPKDISFELENKFNIEGTNIEKFPIDFNYGTSNFRKMLIYDEYKKIEKPSEKNLIQIETVYIYEGYEGVEAGVFFINTSSLPIEFYKLRLALIDKNKNIIFEKNININGEFIVSPNASMFYEIKFEDIILPENINIKELEIVLPDLNDLAISYTTDIDMENLLDEKSLSEDTKEFLRERFFEISSIRKGEFIVDPIYAIGDKEGINLIILFRNASDIDIQLNSIPIVVSMKEGLPIYMGEVDFNDNNLIIEESAGKLLNVNIPKENMLIDPLENYVYKFTFK</sequence>
<name>A0ABU0JUK1_HATLI</name>
<accession>A0ABU0JUK1</accession>
<keyword evidence="2" id="KW-1185">Reference proteome</keyword>
<dbReference type="EMBL" id="JAUSWN010000028">
    <property type="protein sequence ID" value="MDQ0480781.1"/>
    <property type="molecule type" value="Genomic_DNA"/>
</dbReference>
<gene>
    <name evidence="1" type="ORF">QOZ93_002531</name>
</gene>
<organism evidence="1 2">
    <name type="scientific">Hathewaya limosa</name>
    <name type="common">Clostridium limosum</name>
    <dbReference type="NCBI Taxonomy" id="1536"/>
    <lineage>
        <taxon>Bacteria</taxon>
        <taxon>Bacillati</taxon>
        <taxon>Bacillota</taxon>
        <taxon>Clostridia</taxon>
        <taxon>Eubacteriales</taxon>
        <taxon>Clostridiaceae</taxon>
        <taxon>Hathewaya</taxon>
    </lineage>
</organism>
<dbReference type="RefSeq" id="WP_307356926.1">
    <property type="nucleotide sequence ID" value="NZ_BAAACJ010000040.1"/>
</dbReference>
<reference evidence="1 2" key="1">
    <citation type="submission" date="2023-07" db="EMBL/GenBank/DDBJ databases">
        <title>Genomic Encyclopedia of Type Strains, Phase IV (KMG-IV): sequencing the most valuable type-strain genomes for metagenomic binning, comparative biology and taxonomic classification.</title>
        <authorList>
            <person name="Goeker M."/>
        </authorList>
    </citation>
    <scope>NUCLEOTIDE SEQUENCE [LARGE SCALE GENOMIC DNA]</scope>
    <source>
        <strain evidence="1 2">DSM 1400</strain>
    </source>
</reference>
<dbReference type="NCBIfam" id="TIGR04398">
    <property type="entry name" value="SLAP_DUP"/>
    <property type="match status" value="2"/>
</dbReference>
<dbReference type="InterPro" id="IPR030910">
    <property type="entry name" value="SLAP_dom"/>
</dbReference>